<feature type="domain" description="O-acyltransferase WSD1-like N-terminal" evidence="12">
    <location>
        <begin position="4"/>
        <end position="270"/>
    </location>
</feature>
<dbReference type="PANTHER" id="PTHR31650">
    <property type="entry name" value="O-ACYLTRANSFERASE (WSD1-LIKE) FAMILY PROTEIN"/>
    <property type="match status" value="1"/>
</dbReference>
<comment type="caution">
    <text evidence="14">The sequence shown here is derived from an EMBL/GenBank/DDBJ whole genome shotgun (WGS) entry which is preliminary data.</text>
</comment>
<dbReference type="Pfam" id="PF03007">
    <property type="entry name" value="WS_DGAT_cat"/>
    <property type="match status" value="1"/>
</dbReference>
<dbReference type="STRING" id="1440774.Y900_019240"/>
<dbReference type="AlphaFoldDB" id="A0A064CMV1"/>
<feature type="domain" description="O-acyltransferase WSD1 C-terminal" evidence="13">
    <location>
        <begin position="314"/>
        <end position="459"/>
    </location>
</feature>
<keyword evidence="5 11" id="KW-0444">Lipid biosynthesis</keyword>
<evidence type="ECO:0000256" key="5">
    <source>
        <dbReference type="ARBA" id="ARBA00022516"/>
    </source>
</evidence>
<dbReference type="InterPro" id="IPR023213">
    <property type="entry name" value="CAT-like_dom_sf"/>
</dbReference>
<dbReference type="UniPathway" id="UPA00282"/>
<dbReference type="GO" id="GO:0019432">
    <property type="term" value="P:triglyceride biosynthetic process"/>
    <property type="evidence" value="ECO:0007669"/>
    <property type="project" value="UniProtKB-UniPathway"/>
</dbReference>
<dbReference type="SUPFAM" id="SSF52777">
    <property type="entry name" value="CoA-dependent acyltransferases"/>
    <property type="match status" value="1"/>
</dbReference>
<gene>
    <name evidence="14" type="ORF">Y900_019240</name>
</gene>
<evidence type="ECO:0000256" key="6">
    <source>
        <dbReference type="ARBA" id="ARBA00022679"/>
    </source>
</evidence>
<organism evidence="14 15">
    <name type="scientific">Mycolicibacterium aromaticivorans JS19b1 = JCM 16368</name>
    <dbReference type="NCBI Taxonomy" id="1440774"/>
    <lineage>
        <taxon>Bacteria</taxon>
        <taxon>Bacillati</taxon>
        <taxon>Actinomycetota</taxon>
        <taxon>Actinomycetes</taxon>
        <taxon>Mycobacteriales</taxon>
        <taxon>Mycobacteriaceae</taxon>
        <taxon>Mycolicibacterium</taxon>
    </lineage>
</organism>
<evidence type="ECO:0000256" key="2">
    <source>
        <dbReference type="ARBA" id="ARBA00005189"/>
    </source>
</evidence>
<evidence type="ECO:0000259" key="12">
    <source>
        <dbReference type="Pfam" id="PF03007"/>
    </source>
</evidence>
<dbReference type="InterPro" id="IPR014292">
    <property type="entry name" value="Acyl_transf_WS/DGAT"/>
</dbReference>
<dbReference type="GO" id="GO:0006071">
    <property type="term" value="P:glycerol metabolic process"/>
    <property type="evidence" value="ECO:0007669"/>
    <property type="project" value="UniProtKB-KW"/>
</dbReference>
<keyword evidence="8 11" id="KW-0443">Lipid metabolism</keyword>
<evidence type="ECO:0000256" key="7">
    <source>
        <dbReference type="ARBA" id="ARBA00022798"/>
    </source>
</evidence>
<dbReference type="GO" id="GO:0004144">
    <property type="term" value="F:diacylglycerol O-acyltransferase activity"/>
    <property type="evidence" value="ECO:0007669"/>
    <property type="project" value="UniProtKB-EC"/>
</dbReference>
<sequence length="466" mass="50204">METLDPLDAMMLTAELISSPMHVAVALIMTPPSGTSSTTFVDELYAQALSASDPVDPRLRRHPHRGIETGGLWVWREVDELDMRRHVHRLTLPPEAGATELWELVSELHAEPLDRSAPMWTAYLIDGLEGGRLALYIKIHHIVIDGVAGLKMIADSLSEDPDRRDMPPFYADATPPERPRHRGLNPLSVMRDVAGVAASGLSLARNVASAEVTNLVGGLITPTIAAPFGAPHTRFNTKLSHRRAFAATSLDHNRIRAIQHAAGVTGNDVVTALVAGVLREWLTAQDELPEQSLVALCPVTVRDRDSASNDKGHGNQFGLGLCPLATNRDDPAQRLRLVHEAMAGVKYQVATRGPGAMLMVVMPAVVPTALTPLLPFSSWVRPSYNLPISNVPGPPRQGYLNGASVDEIYPVSVVYDGMALNVTLCSYADQIGVGYIADREVMADVADLIPLTETALAELEAAVGVS</sequence>
<keyword evidence="9 11" id="KW-0012">Acyltransferase</keyword>
<evidence type="ECO:0000256" key="1">
    <source>
        <dbReference type="ARBA" id="ARBA00004771"/>
    </source>
</evidence>
<name>A0A064CMV1_9MYCO</name>
<dbReference type="eggNOG" id="COG1020">
    <property type="taxonomic scope" value="Bacteria"/>
</dbReference>
<dbReference type="EMBL" id="JALN02000001">
    <property type="protein sequence ID" value="KDF01007.1"/>
    <property type="molecule type" value="Genomic_DNA"/>
</dbReference>
<comment type="pathway">
    <text evidence="2">Lipid metabolism.</text>
</comment>
<evidence type="ECO:0000256" key="8">
    <source>
        <dbReference type="ARBA" id="ARBA00023098"/>
    </source>
</evidence>
<comment type="pathway">
    <text evidence="1 11">Glycerolipid metabolism; triacylglycerol biosynthesis.</text>
</comment>
<dbReference type="InterPro" id="IPR045034">
    <property type="entry name" value="O-acyltransferase_WSD1-like"/>
</dbReference>
<reference evidence="14" key="1">
    <citation type="submission" date="2014-05" db="EMBL/GenBank/DDBJ databases">
        <title>Genome sequence of Mycobacterium aromaticivorans strain JS19b1T (= DSM 45407T).</title>
        <authorList>
            <person name="Kwak Y."/>
            <person name="Park G.-S."/>
            <person name="Li Q.X."/>
            <person name="Lee S.-E."/>
            <person name="Shin J.-H."/>
        </authorList>
    </citation>
    <scope>NUCLEOTIDE SEQUENCE [LARGE SCALE GENOMIC DNA]</scope>
    <source>
        <strain evidence="14">JS19b1</strain>
    </source>
</reference>
<dbReference type="InterPro" id="IPR009721">
    <property type="entry name" value="O-acyltransferase_WSD1_C"/>
</dbReference>
<dbReference type="EC" id="2.3.1.20" evidence="4 11"/>
<dbReference type="GO" id="GO:0001666">
    <property type="term" value="P:response to hypoxia"/>
    <property type="evidence" value="ECO:0007669"/>
    <property type="project" value="TreeGrafter"/>
</dbReference>
<evidence type="ECO:0000256" key="11">
    <source>
        <dbReference type="RuleBase" id="RU361241"/>
    </source>
</evidence>
<evidence type="ECO:0000256" key="3">
    <source>
        <dbReference type="ARBA" id="ARBA00009587"/>
    </source>
</evidence>
<evidence type="ECO:0000313" key="15">
    <source>
        <dbReference type="Proteomes" id="UP000022835"/>
    </source>
</evidence>
<keyword evidence="6 11" id="KW-0808">Transferase</keyword>
<protein>
    <recommendedName>
        <fullName evidence="4 11">Diacylglycerol O-acyltransferase</fullName>
        <ecNumber evidence="4 11">2.3.1.20</ecNumber>
    </recommendedName>
</protein>
<dbReference type="GO" id="GO:0005886">
    <property type="term" value="C:plasma membrane"/>
    <property type="evidence" value="ECO:0007669"/>
    <property type="project" value="TreeGrafter"/>
</dbReference>
<comment type="similarity">
    <text evidence="3 11">Belongs to the long-chain O-acyltransferase family.</text>
</comment>
<dbReference type="Gene3D" id="3.30.559.10">
    <property type="entry name" value="Chloramphenicol acetyltransferase-like domain"/>
    <property type="match status" value="1"/>
</dbReference>
<dbReference type="InterPro" id="IPR004255">
    <property type="entry name" value="O-acyltransferase_WSD1_N"/>
</dbReference>
<dbReference type="OrthoDB" id="9810950at2"/>
<dbReference type="GO" id="GO:0071731">
    <property type="term" value="P:response to nitric oxide"/>
    <property type="evidence" value="ECO:0007669"/>
    <property type="project" value="TreeGrafter"/>
</dbReference>
<comment type="catalytic activity">
    <reaction evidence="10 11">
        <text>an acyl-CoA + a 1,2-diacyl-sn-glycerol = a triacyl-sn-glycerol + CoA</text>
        <dbReference type="Rhea" id="RHEA:10868"/>
        <dbReference type="ChEBI" id="CHEBI:17815"/>
        <dbReference type="ChEBI" id="CHEBI:57287"/>
        <dbReference type="ChEBI" id="CHEBI:58342"/>
        <dbReference type="ChEBI" id="CHEBI:64615"/>
        <dbReference type="EC" id="2.3.1.20"/>
    </reaction>
</comment>
<dbReference type="GO" id="GO:0051701">
    <property type="term" value="P:biological process involved in interaction with host"/>
    <property type="evidence" value="ECO:0007669"/>
    <property type="project" value="TreeGrafter"/>
</dbReference>
<proteinExistence type="inferred from homology"/>
<keyword evidence="7 11" id="KW-0319">Glycerol metabolism</keyword>
<dbReference type="Pfam" id="PF06974">
    <property type="entry name" value="WS_DGAT_C"/>
    <property type="match status" value="1"/>
</dbReference>
<accession>A0A064CMV1</accession>
<evidence type="ECO:0000256" key="9">
    <source>
        <dbReference type="ARBA" id="ARBA00023315"/>
    </source>
</evidence>
<keyword evidence="15" id="KW-1185">Reference proteome</keyword>
<dbReference type="NCBIfam" id="TIGR02946">
    <property type="entry name" value="acyl_WS_DGAT"/>
    <property type="match status" value="1"/>
</dbReference>
<evidence type="ECO:0000259" key="13">
    <source>
        <dbReference type="Pfam" id="PF06974"/>
    </source>
</evidence>
<dbReference type="Proteomes" id="UP000022835">
    <property type="component" value="Unassembled WGS sequence"/>
</dbReference>
<evidence type="ECO:0000256" key="10">
    <source>
        <dbReference type="ARBA" id="ARBA00048109"/>
    </source>
</evidence>
<evidence type="ECO:0000313" key="14">
    <source>
        <dbReference type="EMBL" id="KDF01007.1"/>
    </source>
</evidence>
<evidence type="ECO:0000256" key="4">
    <source>
        <dbReference type="ARBA" id="ARBA00013244"/>
    </source>
</evidence>
<dbReference type="RefSeq" id="WP_036343776.1">
    <property type="nucleotide sequence ID" value="NZ_JALN02000001.1"/>
</dbReference>
<dbReference type="PANTHER" id="PTHR31650:SF1">
    <property type="entry name" value="WAX ESTER SYNTHASE_DIACYLGLYCEROL ACYLTRANSFERASE 4-RELATED"/>
    <property type="match status" value="1"/>
</dbReference>